<sequence length="38" mass="4178">MQEPQGSYAKSALQLAKTIAYIMGNKRDELNPSDSIAH</sequence>
<dbReference type="Proteomes" id="UP000246073">
    <property type="component" value="Unassembled WGS sequence"/>
</dbReference>
<proteinExistence type="predicted"/>
<protein>
    <submittedName>
        <fullName evidence="1">Uncharacterized protein</fullName>
    </submittedName>
</protein>
<reference evidence="2" key="1">
    <citation type="submission" date="2017-12" db="EMBL/GenBank/DDBJ databases">
        <authorList>
            <person name="Diaz M."/>
        </authorList>
    </citation>
    <scope>NUCLEOTIDE SEQUENCE [LARGE SCALE GENOMIC DNA]</scope>
    <source>
        <strain evidence="2">FI11154</strain>
    </source>
</reference>
<name>A0A2P9HM48_9HYPH</name>
<accession>A0A2P9HM48</accession>
<dbReference type="EMBL" id="OOFM01000005">
    <property type="protein sequence ID" value="SPL65182.1"/>
    <property type="molecule type" value="Genomic_DNA"/>
</dbReference>
<gene>
    <name evidence="1" type="ORF">OHAE_1049</name>
</gene>
<dbReference type="AlphaFoldDB" id="A0A2P9HM48"/>
<evidence type="ECO:0000313" key="1">
    <source>
        <dbReference type="EMBL" id="SPL65182.1"/>
    </source>
</evidence>
<evidence type="ECO:0000313" key="2">
    <source>
        <dbReference type="Proteomes" id="UP000246073"/>
    </source>
</evidence>
<organism evidence="1 2">
    <name type="scientific">Ochrobactrum soli</name>
    <dbReference type="NCBI Taxonomy" id="2448455"/>
    <lineage>
        <taxon>Bacteria</taxon>
        <taxon>Pseudomonadati</taxon>
        <taxon>Pseudomonadota</taxon>
        <taxon>Alphaproteobacteria</taxon>
        <taxon>Hyphomicrobiales</taxon>
        <taxon>Brucellaceae</taxon>
        <taxon>Brucella/Ochrobactrum group</taxon>
        <taxon>Ochrobactrum</taxon>
    </lineage>
</organism>